<comment type="caution">
    <text evidence="5">The sequence shown here is derived from an EMBL/GenBank/DDBJ whole genome shotgun (WGS) entry which is preliminary data.</text>
</comment>
<dbReference type="PATRIC" id="fig|1423775.4.peg.983"/>
<evidence type="ECO:0000256" key="1">
    <source>
        <dbReference type="ARBA" id="ARBA00023015"/>
    </source>
</evidence>
<evidence type="ECO:0000256" key="3">
    <source>
        <dbReference type="ARBA" id="ARBA00023163"/>
    </source>
</evidence>
<evidence type="ECO:0000256" key="2">
    <source>
        <dbReference type="ARBA" id="ARBA00023125"/>
    </source>
</evidence>
<dbReference type="OrthoDB" id="9797223at2"/>
<name>A0A0R1KAV9_9LACO</name>
<dbReference type="GO" id="GO:0003677">
    <property type="term" value="F:DNA binding"/>
    <property type="evidence" value="ECO:0007669"/>
    <property type="project" value="UniProtKB-KW"/>
</dbReference>
<accession>A0A0R1KAV9</accession>
<dbReference type="InterPro" id="IPR036390">
    <property type="entry name" value="WH_DNA-bd_sf"/>
</dbReference>
<dbReference type="AlphaFoldDB" id="A0A0R1KAV9"/>
<dbReference type="PROSITE" id="PS00894">
    <property type="entry name" value="HTH_DEOR_1"/>
    <property type="match status" value="1"/>
</dbReference>
<gene>
    <name evidence="5" type="ORF">FD03_GL000956</name>
</gene>
<keyword evidence="6" id="KW-1185">Reference proteome</keyword>
<keyword evidence="3" id="KW-0804">Transcription</keyword>
<evidence type="ECO:0000313" key="5">
    <source>
        <dbReference type="EMBL" id="KRK80822.1"/>
    </source>
</evidence>
<dbReference type="InterPro" id="IPR018356">
    <property type="entry name" value="Tscrpt_reg_HTH_DeoR_CS"/>
</dbReference>
<dbReference type="PANTHER" id="PTHR30363:SF60">
    <property type="entry name" value="HTH-TYPE TRANSCRIPTIONAL REGULATOR IOLR"/>
    <property type="match status" value="1"/>
</dbReference>
<organism evidence="5 6">
    <name type="scientific">Companilactobacillus nodensis DSM 19682 = JCM 14932 = NBRC 107160</name>
    <dbReference type="NCBI Taxonomy" id="1423775"/>
    <lineage>
        <taxon>Bacteria</taxon>
        <taxon>Bacillati</taxon>
        <taxon>Bacillota</taxon>
        <taxon>Bacilli</taxon>
        <taxon>Lactobacillales</taxon>
        <taxon>Lactobacillaceae</taxon>
        <taxon>Companilactobacillus</taxon>
    </lineage>
</organism>
<dbReference type="PROSITE" id="PS51000">
    <property type="entry name" value="HTH_DEOR_2"/>
    <property type="match status" value="1"/>
</dbReference>
<dbReference type="Pfam" id="PF00455">
    <property type="entry name" value="DeoRC"/>
    <property type="match status" value="1"/>
</dbReference>
<dbReference type="InterPro" id="IPR036388">
    <property type="entry name" value="WH-like_DNA-bd_sf"/>
</dbReference>
<dbReference type="RefSeq" id="WP_025024898.1">
    <property type="nucleotide sequence ID" value="NZ_AZDZ01000002.1"/>
</dbReference>
<evidence type="ECO:0000259" key="4">
    <source>
        <dbReference type="PROSITE" id="PS51000"/>
    </source>
</evidence>
<dbReference type="Gene3D" id="1.10.10.10">
    <property type="entry name" value="Winged helix-like DNA-binding domain superfamily/Winged helix DNA-binding domain"/>
    <property type="match status" value="1"/>
</dbReference>
<feature type="domain" description="HTH deoR-type" evidence="4">
    <location>
        <begin position="2"/>
        <end position="57"/>
    </location>
</feature>
<dbReference type="STRING" id="1423775.FD03_GL000956"/>
<dbReference type="InterPro" id="IPR037171">
    <property type="entry name" value="NagB/RpiA_transferase-like"/>
</dbReference>
<dbReference type="SUPFAM" id="SSF46785">
    <property type="entry name" value="Winged helix' DNA-binding domain"/>
    <property type="match status" value="1"/>
</dbReference>
<proteinExistence type="predicted"/>
<dbReference type="SMART" id="SM00420">
    <property type="entry name" value="HTH_DEOR"/>
    <property type="match status" value="1"/>
</dbReference>
<dbReference type="InterPro" id="IPR050313">
    <property type="entry name" value="Carb_Metab_HTH_regulators"/>
</dbReference>
<dbReference type="PANTHER" id="PTHR30363">
    <property type="entry name" value="HTH-TYPE TRANSCRIPTIONAL REGULATOR SRLR-RELATED"/>
    <property type="match status" value="1"/>
</dbReference>
<dbReference type="eggNOG" id="COG1349">
    <property type="taxonomic scope" value="Bacteria"/>
</dbReference>
<dbReference type="SMART" id="SM01134">
    <property type="entry name" value="DeoRC"/>
    <property type="match status" value="1"/>
</dbReference>
<keyword evidence="2" id="KW-0238">DNA-binding</keyword>
<dbReference type="InterPro" id="IPR001034">
    <property type="entry name" value="DeoR_HTH"/>
</dbReference>
<dbReference type="Gene3D" id="3.40.50.1360">
    <property type="match status" value="1"/>
</dbReference>
<dbReference type="PRINTS" id="PR00037">
    <property type="entry name" value="HTHLACR"/>
</dbReference>
<protein>
    <submittedName>
        <fullName evidence="5">DeoR family transcriptional regulator</fullName>
    </submittedName>
</protein>
<dbReference type="Proteomes" id="UP000051248">
    <property type="component" value="Unassembled WGS sequence"/>
</dbReference>
<sequence>MRNKRVEQMYNYIVQQKIVSLKELQSHFNVSMNTIRRDVAELEKSSDIQKVYGGVEVIQKDQSPMDELQLFNARKTKNIYIKKAIAQNASKLIKENDIIYIDSGTTTEQLLNFLPKDIKYVIVTDNFKIISQMEKFTNITLIVIGNVLDRETMSMVERVGVSSESLKDLNINTAFMAATGLSIKNGLTNYSSDKYKAKKQIVNNSQDIVVLADHTKIGKSTLMTYAGLNEISLLITDEELPEKYREYFDQNKINYHVVNKI</sequence>
<reference evidence="5 6" key="1">
    <citation type="journal article" date="2015" name="Genome Announc.">
        <title>Expanding the biotechnology potential of lactobacilli through comparative genomics of 213 strains and associated genera.</title>
        <authorList>
            <person name="Sun Z."/>
            <person name="Harris H.M."/>
            <person name="McCann A."/>
            <person name="Guo C."/>
            <person name="Argimon S."/>
            <person name="Zhang W."/>
            <person name="Yang X."/>
            <person name="Jeffery I.B."/>
            <person name="Cooney J.C."/>
            <person name="Kagawa T.F."/>
            <person name="Liu W."/>
            <person name="Song Y."/>
            <person name="Salvetti E."/>
            <person name="Wrobel A."/>
            <person name="Rasinkangas P."/>
            <person name="Parkhill J."/>
            <person name="Rea M.C."/>
            <person name="O'Sullivan O."/>
            <person name="Ritari J."/>
            <person name="Douillard F.P."/>
            <person name="Paul Ross R."/>
            <person name="Yang R."/>
            <person name="Briner A.E."/>
            <person name="Felis G.E."/>
            <person name="de Vos W.M."/>
            <person name="Barrangou R."/>
            <person name="Klaenhammer T.R."/>
            <person name="Caufield P.W."/>
            <person name="Cui Y."/>
            <person name="Zhang H."/>
            <person name="O'Toole P.W."/>
        </authorList>
    </citation>
    <scope>NUCLEOTIDE SEQUENCE [LARGE SCALE GENOMIC DNA]</scope>
    <source>
        <strain evidence="5 6">DSM 19682</strain>
    </source>
</reference>
<keyword evidence="1" id="KW-0805">Transcription regulation</keyword>
<dbReference type="Pfam" id="PF08220">
    <property type="entry name" value="HTH_DeoR"/>
    <property type="match status" value="1"/>
</dbReference>
<dbReference type="GO" id="GO:0003700">
    <property type="term" value="F:DNA-binding transcription factor activity"/>
    <property type="evidence" value="ECO:0007669"/>
    <property type="project" value="InterPro"/>
</dbReference>
<dbReference type="InterPro" id="IPR014036">
    <property type="entry name" value="DeoR-like_C"/>
</dbReference>
<evidence type="ECO:0000313" key="6">
    <source>
        <dbReference type="Proteomes" id="UP000051248"/>
    </source>
</evidence>
<dbReference type="SUPFAM" id="SSF100950">
    <property type="entry name" value="NagB/RpiA/CoA transferase-like"/>
    <property type="match status" value="1"/>
</dbReference>
<dbReference type="EMBL" id="AZDZ01000002">
    <property type="protein sequence ID" value="KRK80822.1"/>
    <property type="molecule type" value="Genomic_DNA"/>
</dbReference>